<dbReference type="Gene3D" id="3.40.50.2000">
    <property type="entry name" value="Glycogen Phosphorylase B"/>
    <property type="match status" value="2"/>
</dbReference>
<dbReference type="FunFam" id="3.40.50.2000:FF:000065">
    <property type="entry name" value="Glycosyltransferase"/>
    <property type="match status" value="1"/>
</dbReference>
<evidence type="ECO:0000256" key="2">
    <source>
        <dbReference type="ARBA" id="ARBA00022676"/>
    </source>
</evidence>
<dbReference type="PANTHER" id="PTHR11926:SF1392">
    <property type="entry name" value="GLYCOSYLTRANSFERASE"/>
    <property type="match status" value="1"/>
</dbReference>
<evidence type="ECO:0000256" key="6">
    <source>
        <dbReference type="RuleBase" id="RU362057"/>
    </source>
</evidence>
<evidence type="ECO:0000256" key="1">
    <source>
        <dbReference type="ARBA" id="ARBA00009995"/>
    </source>
</evidence>
<dbReference type="PROSITE" id="PS00375">
    <property type="entry name" value="UDPGT"/>
    <property type="match status" value="1"/>
</dbReference>
<evidence type="ECO:0000256" key="3">
    <source>
        <dbReference type="ARBA" id="ARBA00022679"/>
    </source>
</evidence>
<evidence type="ECO:0000313" key="7">
    <source>
        <dbReference type="EMBL" id="KAJ4978129.1"/>
    </source>
</evidence>
<dbReference type="SUPFAM" id="SSF53756">
    <property type="entry name" value="UDP-Glycosyltransferase/glycogen phosphorylase"/>
    <property type="match status" value="1"/>
</dbReference>
<keyword evidence="3 5" id="KW-0808">Transferase</keyword>
<evidence type="ECO:0000256" key="5">
    <source>
        <dbReference type="RuleBase" id="RU003718"/>
    </source>
</evidence>
<dbReference type="FunFam" id="3.40.50.2000:FF:000040">
    <property type="entry name" value="UDP-glycosyltransferase 76C1"/>
    <property type="match status" value="1"/>
</dbReference>
<evidence type="ECO:0000256" key="4">
    <source>
        <dbReference type="ARBA" id="ARBA00051827"/>
    </source>
</evidence>
<dbReference type="AlphaFoldDB" id="A0A9Q0KXL2"/>
<dbReference type="InterPro" id="IPR002213">
    <property type="entry name" value="UDP_glucos_trans"/>
</dbReference>
<dbReference type="EMBL" id="JAMYWD010000002">
    <property type="protein sequence ID" value="KAJ4978129.1"/>
    <property type="molecule type" value="Genomic_DNA"/>
</dbReference>
<keyword evidence="8" id="KW-1185">Reference proteome</keyword>
<dbReference type="CDD" id="cd03784">
    <property type="entry name" value="GT1_Gtf-like"/>
    <property type="match status" value="1"/>
</dbReference>
<dbReference type="Pfam" id="PF00201">
    <property type="entry name" value="UDPGT"/>
    <property type="match status" value="1"/>
</dbReference>
<dbReference type="OrthoDB" id="5835829at2759"/>
<dbReference type="GO" id="GO:0080044">
    <property type="term" value="F:quercetin 7-O-glucosyltransferase activity"/>
    <property type="evidence" value="ECO:0007669"/>
    <property type="project" value="TreeGrafter"/>
</dbReference>
<name>A0A9Q0KXL2_9MAGN</name>
<dbReference type="GO" id="GO:0102970">
    <property type="term" value="F:7-deoxyloganetic acid glucosyltransferase activity"/>
    <property type="evidence" value="ECO:0007669"/>
    <property type="project" value="UniProtKB-EC"/>
</dbReference>
<comment type="similarity">
    <text evidence="1 5">Belongs to the UDP-glycosyltransferase family.</text>
</comment>
<dbReference type="InterPro" id="IPR035595">
    <property type="entry name" value="UDP_glycos_trans_CS"/>
</dbReference>
<organism evidence="7 8">
    <name type="scientific">Protea cynaroides</name>
    <dbReference type="NCBI Taxonomy" id="273540"/>
    <lineage>
        <taxon>Eukaryota</taxon>
        <taxon>Viridiplantae</taxon>
        <taxon>Streptophyta</taxon>
        <taxon>Embryophyta</taxon>
        <taxon>Tracheophyta</taxon>
        <taxon>Spermatophyta</taxon>
        <taxon>Magnoliopsida</taxon>
        <taxon>Proteales</taxon>
        <taxon>Proteaceae</taxon>
        <taxon>Protea</taxon>
    </lineage>
</organism>
<proteinExistence type="inferred from homology"/>
<evidence type="ECO:0000313" key="8">
    <source>
        <dbReference type="Proteomes" id="UP001141806"/>
    </source>
</evidence>
<comment type="caution">
    <text evidence="7">The sequence shown here is derived from an EMBL/GenBank/DDBJ whole genome shotgun (WGS) entry which is preliminary data.</text>
</comment>
<gene>
    <name evidence="7" type="ORF">NE237_008909</name>
</gene>
<sequence>MEREVPVPHVLIFPFPLQGHMNSMLKLAELLCPAYFYITFLNSDHNHKRLLRFTDAEARFRRWPKFRFETITDGLQADDPRSIELIFEMFEASESIIRALFRDLVISLSRPQQETPPLSCIIADGIIPFAIDVADEFKIPIISFRTVSACSFWAYFCIPKLIAAGELPFQGDMDVLIKCVPGMEGFLRRRDLPSFCRPEEFNGPVFQSVLRLTQETTRASGFILNSFEDLEGPILSEIRSHLPNLYAIGPLHAQSGFASNSLWEVDRSCMTWLDSRPSNSVVYVSFGSLAVVKRETLLEFWYGLVRSEKHFLWVVRPDSITGGVVNPEIPVVLLEGTKERGCIVGWAPQEEVLAHPAVGGFLTHSGWNSTLESIYAGVPMICWPCLADQQTNSRFVSEVWRVGVDMKDTCERGTVEKMLKDVMEKRKEELMGSVDKLAKLARSSIGEGGSSRSNLDRLIQDIRSKTPSCP</sequence>
<dbReference type="Proteomes" id="UP001141806">
    <property type="component" value="Unassembled WGS sequence"/>
</dbReference>
<dbReference type="GO" id="GO:0080043">
    <property type="term" value="F:quercetin 3-O-glucosyltransferase activity"/>
    <property type="evidence" value="ECO:0007669"/>
    <property type="project" value="TreeGrafter"/>
</dbReference>
<keyword evidence="2 5" id="KW-0328">Glycosyltransferase</keyword>
<protein>
    <recommendedName>
        <fullName evidence="6">Glycosyltransferase</fullName>
        <ecNumber evidence="6">2.4.1.-</ecNumber>
    </recommendedName>
</protein>
<dbReference type="EC" id="2.4.1.-" evidence="6"/>
<reference evidence="7" key="1">
    <citation type="journal article" date="2023" name="Plant J.">
        <title>The genome of the king protea, Protea cynaroides.</title>
        <authorList>
            <person name="Chang J."/>
            <person name="Duong T.A."/>
            <person name="Schoeman C."/>
            <person name="Ma X."/>
            <person name="Roodt D."/>
            <person name="Barker N."/>
            <person name="Li Z."/>
            <person name="Van de Peer Y."/>
            <person name="Mizrachi E."/>
        </authorList>
    </citation>
    <scope>NUCLEOTIDE SEQUENCE</scope>
    <source>
        <tissue evidence="7">Young leaves</tissue>
    </source>
</reference>
<comment type="catalytic activity">
    <reaction evidence="4">
        <text>7-deoxyloganetate + UDP-alpha-D-glucose = 7-deoxyloganate + UDP + H(+)</text>
        <dbReference type="Rhea" id="RHEA:39895"/>
        <dbReference type="ChEBI" id="CHEBI:15378"/>
        <dbReference type="ChEBI" id="CHEBI:58223"/>
        <dbReference type="ChEBI" id="CHEBI:58885"/>
        <dbReference type="ChEBI" id="CHEBI:76844"/>
        <dbReference type="ChEBI" id="CHEBI:76846"/>
        <dbReference type="EC" id="2.4.1.323"/>
    </reaction>
</comment>
<accession>A0A9Q0KXL2</accession>
<dbReference type="PANTHER" id="PTHR11926">
    <property type="entry name" value="GLUCOSYL/GLUCURONOSYL TRANSFERASES"/>
    <property type="match status" value="1"/>
</dbReference>